<dbReference type="HOGENOM" id="CLU_061690_0_0_1"/>
<dbReference type="VEuPathDB" id="FungiDB:KRP23_8744"/>
<dbReference type="Proteomes" id="UP000005238">
    <property type="component" value="Unassembled WGS sequence"/>
</dbReference>
<evidence type="ECO:0000313" key="3">
    <source>
        <dbReference type="Proteomes" id="UP000005238"/>
    </source>
</evidence>
<feature type="region of interest" description="Disordered" evidence="1">
    <location>
        <begin position="1"/>
        <end position="29"/>
    </location>
</feature>
<proteinExistence type="predicted"/>
<evidence type="ECO:0000313" key="2">
    <source>
        <dbReference type="EnsemblProtists" id="Phyra72691"/>
    </source>
</evidence>
<feature type="compositionally biased region" description="Basic and acidic residues" evidence="1">
    <location>
        <begin position="18"/>
        <end position="29"/>
    </location>
</feature>
<dbReference type="AlphaFoldDB" id="H3GBL3"/>
<dbReference type="VEuPathDB" id="FungiDB:KRP22_9639"/>
<name>H3GBL3_PHYRM</name>
<dbReference type="eggNOG" id="ENOG502SMGV">
    <property type="taxonomic scope" value="Eukaryota"/>
</dbReference>
<evidence type="ECO:0000256" key="1">
    <source>
        <dbReference type="SAM" id="MobiDB-lite"/>
    </source>
</evidence>
<dbReference type="EMBL" id="DS565998">
    <property type="status" value="NOT_ANNOTATED_CDS"/>
    <property type="molecule type" value="Genomic_DNA"/>
</dbReference>
<reference evidence="3" key="1">
    <citation type="journal article" date="2006" name="Science">
        <title>Phytophthora genome sequences uncover evolutionary origins and mechanisms of pathogenesis.</title>
        <authorList>
            <person name="Tyler B.M."/>
            <person name="Tripathy S."/>
            <person name="Zhang X."/>
            <person name="Dehal P."/>
            <person name="Jiang R.H."/>
            <person name="Aerts A."/>
            <person name="Arredondo F.D."/>
            <person name="Baxter L."/>
            <person name="Bensasson D."/>
            <person name="Beynon J.L."/>
            <person name="Chapman J."/>
            <person name="Damasceno C.M."/>
            <person name="Dorrance A.E."/>
            <person name="Dou D."/>
            <person name="Dickerman A.W."/>
            <person name="Dubchak I.L."/>
            <person name="Garbelotto M."/>
            <person name="Gijzen M."/>
            <person name="Gordon S.G."/>
            <person name="Govers F."/>
            <person name="Grunwald N.J."/>
            <person name="Huang W."/>
            <person name="Ivors K.L."/>
            <person name="Jones R.W."/>
            <person name="Kamoun S."/>
            <person name="Krampis K."/>
            <person name="Lamour K.H."/>
            <person name="Lee M.K."/>
            <person name="McDonald W.H."/>
            <person name="Medina M."/>
            <person name="Meijer H.J."/>
            <person name="Nordberg E.K."/>
            <person name="Maclean D.J."/>
            <person name="Ospina-Giraldo M.D."/>
            <person name="Morris P.F."/>
            <person name="Phuntumart V."/>
            <person name="Putnam N.H."/>
            <person name="Rash S."/>
            <person name="Rose J.K."/>
            <person name="Sakihama Y."/>
            <person name="Salamov A.A."/>
            <person name="Savidor A."/>
            <person name="Scheuring C.F."/>
            <person name="Smith B.M."/>
            <person name="Sobral B.W."/>
            <person name="Terry A."/>
            <person name="Torto-Alalibo T.A."/>
            <person name="Win J."/>
            <person name="Xu Z."/>
            <person name="Zhang H."/>
            <person name="Grigoriev I.V."/>
            <person name="Rokhsar D.S."/>
            <person name="Boore J.L."/>
        </authorList>
    </citation>
    <scope>NUCLEOTIDE SEQUENCE [LARGE SCALE GENOMIC DNA]</scope>
    <source>
        <strain evidence="3">Pr102</strain>
    </source>
</reference>
<dbReference type="EnsemblProtists" id="Phyra72691">
    <property type="protein sequence ID" value="Phyra72691"/>
    <property type="gene ID" value="Phyra72691"/>
</dbReference>
<accession>H3GBL3</accession>
<sequence length="237" mass="27535">MNAPSWSGPKASRLWSARGDERCSPPRSDDYKDWSLMQLKREITQRQLKTNPRKRNKDAFVKVLLSNDQEQTQTHKQQTLEDAVVFAPTSTSELQNMYANNGHQQQQQQNLYAGQQQRDIYYIDHQQQQQQPQIFANEMDMEAMQTSYSTPTASTRPRAARLEIDGRRLELETKREQRSSELHAVQLALAQEQLKQAKMTTQKMKTDWMVEQLIQKKRLNDAGISQEDTATLGMYLS</sequence>
<protein>
    <submittedName>
        <fullName evidence="2">Uncharacterized protein</fullName>
    </submittedName>
</protein>
<reference evidence="2" key="2">
    <citation type="submission" date="2015-06" db="UniProtKB">
        <authorList>
            <consortium name="EnsemblProtists"/>
        </authorList>
    </citation>
    <scope>IDENTIFICATION</scope>
    <source>
        <strain evidence="2">Pr102</strain>
    </source>
</reference>
<organism evidence="2 3">
    <name type="scientific">Phytophthora ramorum</name>
    <name type="common">Sudden oak death agent</name>
    <dbReference type="NCBI Taxonomy" id="164328"/>
    <lineage>
        <taxon>Eukaryota</taxon>
        <taxon>Sar</taxon>
        <taxon>Stramenopiles</taxon>
        <taxon>Oomycota</taxon>
        <taxon>Peronosporomycetes</taxon>
        <taxon>Peronosporales</taxon>
        <taxon>Peronosporaceae</taxon>
        <taxon>Phytophthora</taxon>
    </lineage>
</organism>
<dbReference type="InParanoid" id="H3GBL3"/>
<keyword evidence="3" id="KW-1185">Reference proteome</keyword>